<dbReference type="NCBIfam" id="TIGR00254">
    <property type="entry name" value="GGDEF"/>
    <property type="match status" value="1"/>
</dbReference>
<evidence type="ECO:0000313" key="7">
    <source>
        <dbReference type="Proteomes" id="UP000199302"/>
    </source>
</evidence>
<dbReference type="SMART" id="SM00448">
    <property type="entry name" value="REC"/>
    <property type="match status" value="1"/>
</dbReference>
<organism evidence="6 7">
    <name type="scientific">Poseidonocella sedimentorum</name>
    <dbReference type="NCBI Taxonomy" id="871652"/>
    <lineage>
        <taxon>Bacteria</taxon>
        <taxon>Pseudomonadati</taxon>
        <taxon>Pseudomonadota</taxon>
        <taxon>Alphaproteobacteria</taxon>
        <taxon>Rhodobacterales</taxon>
        <taxon>Roseobacteraceae</taxon>
        <taxon>Poseidonocella</taxon>
    </lineage>
</organism>
<dbReference type="InterPro" id="IPR001789">
    <property type="entry name" value="Sig_transdc_resp-reg_receiver"/>
</dbReference>
<dbReference type="InterPro" id="IPR050469">
    <property type="entry name" value="Diguanylate_Cyclase"/>
</dbReference>
<evidence type="ECO:0000259" key="5">
    <source>
        <dbReference type="PROSITE" id="PS50887"/>
    </source>
</evidence>
<dbReference type="GO" id="GO:1902201">
    <property type="term" value="P:negative regulation of bacterial-type flagellum-dependent cell motility"/>
    <property type="evidence" value="ECO:0007669"/>
    <property type="project" value="TreeGrafter"/>
</dbReference>
<dbReference type="InterPro" id="IPR000160">
    <property type="entry name" value="GGDEF_dom"/>
</dbReference>
<name>A0A1I6E5N4_9RHOB</name>
<dbReference type="PROSITE" id="PS50110">
    <property type="entry name" value="RESPONSE_REGULATORY"/>
    <property type="match status" value="2"/>
</dbReference>
<proteinExistence type="predicted"/>
<dbReference type="InterPro" id="IPR029787">
    <property type="entry name" value="Nucleotide_cyclase"/>
</dbReference>
<dbReference type="InterPro" id="IPR011006">
    <property type="entry name" value="CheY-like_superfamily"/>
</dbReference>
<dbReference type="PANTHER" id="PTHR45138">
    <property type="entry name" value="REGULATORY COMPONENTS OF SENSORY TRANSDUCTION SYSTEM"/>
    <property type="match status" value="1"/>
</dbReference>
<dbReference type="SUPFAM" id="SSF55073">
    <property type="entry name" value="Nucleotide cyclase"/>
    <property type="match status" value="1"/>
</dbReference>
<evidence type="ECO:0000256" key="3">
    <source>
        <dbReference type="PROSITE-ProRule" id="PRU00169"/>
    </source>
</evidence>
<dbReference type="GO" id="GO:0000160">
    <property type="term" value="P:phosphorelay signal transduction system"/>
    <property type="evidence" value="ECO:0007669"/>
    <property type="project" value="InterPro"/>
</dbReference>
<feature type="modified residue" description="4-aspartylphosphate" evidence="3">
    <location>
        <position position="53"/>
    </location>
</feature>
<comment type="catalytic activity">
    <reaction evidence="2">
        <text>2 GTP = 3',3'-c-di-GMP + 2 diphosphate</text>
        <dbReference type="Rhea" id="RHEA:24898"/>
        <dbReference type="ChEBI" id="CHEBI:33019"/>
        <dbReference type="ChEBI" id="CHEBI:37565"/>
        <dbReference type="ChEBI" id="CHEBI:58805"/>
        <dbReference type="EC" id="2.7.7.65"/>
    </reaction>
</comment>
<dbReference type="PANTHER" id="PTHR45138:SF9">
    <property type="entry name" value="DIGUANYLATE CYCLASE DGCM-RELATED"/>
    <property type="match status" value="1"/>
</dbReference>
<dbReference type="OrthoDB" id="9812260at2"/>
<dbReference type="Pfam" id="PF00072">
    <property type="entry name" value="Response_reg"/>
    <property type="match status" value="1"/>
</dbReference>
<dbReference type="GO" id="GO:0043709">
    <property type="term" value="P:cell adhesion involved in single-species biofilm formation"/>
    <property type="evidence" value="ECO:0007669"/>
    <property type="project" value="TreeGrafter"/>
</dbReference>
<evidence type="ECO:0000256" key="1">
    <source>
        <dbReference type="ARBA" id="ARBA00012528"/>
    </source>
</evidence>
<evidence type="ECO:0000259" key="4">
    <source>
        <dbReference type="PROSITE" id="PS50110"/>
    </source>
</evidence>
<dbReference type="EMBL" id="FOYI01000007">
    <property type="protein sequence ID" value="SFR12808.1"/>
    <property type="molecule type" value="Genomic_DNA"/>
</dbReference>
<dbReference type="Proteomes" id="UP000199302">
    <property type="component" value="Unassembled WGS sequence"/>
</dbReference>
<dbReference type="CDD" id="cd01949">
    <property type="entry name" value="GGDEF"/>
    <property type="match status" value="1"/>
</dbReference>
<feature type="domain" description="GGDEF" evidence="5">
    <location>
        <begin position="321"/>
        <end position="460"/>
    </location>
</feature>
<dbReference type="FunFam" id="3.30.70.270:FF:000001">
    <property type="entry name" value="Diguanylate cyclase domain protein"/>
    <property type="match status" value="1"/>
</dbReference>
<reference evidence="6 7" key="1">
    <citation type="submission" date="2016-10" db="EMBL/GenBank/DDBJ databases">
        <authorList>
            <person name="de Groot N.N."/>
        </authorList>
    </citation>
    <scope>NUCLEOTIDE SEQUENCE [LARGE SCALE GENOMIC DNA]</scope>
    <source>
        <strain evidence="7">KMM 9023,NRIC 0796,JCM 17311,KCTC 23692</strain>
    </source>
</reference>
<sequence>MGGRILVADEVATNRIVLKVKLSSAYYDVQLAETAAAARKAMRRGGLDMVIADARLGGTHGLTLCRTIKADPSTMHIPVLLLTADDDPELRLKALAAGADDILDKPPEESLLLARVRNLLRARETEQELHLRDGTHAALGFAEANQPIMDPALIAFVVADPAEGMRLRRSVSTLCEDEVMILSRDETLGRKDDSPQPDVFVIPAGLMSKDDGLELMTELRSRGATRHCPVILTEAQVESSIAARAFDLGASDLLRPGADPRELVQRIKTQVRRKRLADALRADVRDGLRAAVTDPLTGLYNRRYALPHLSRVREAALRNGRDFAVMLIDLDHFKSVNDRFGHPAGDSVLVEVASRLRDNLRAKDLIARIGGEEFLVVLPDTDRGQAEKAAARLCGVVNAAPVRVEGLGEEIGVSVSIGVSIASPGLSGGSPTIARLMAEADDALYGSKSQGRNQYTLSPQAA</sequence>
<dbReference type="EC" id="2.7.7.65" evidence="1"/>
<evidence type="ECO:0000256" key="2">
    <source>
        <dbReference type="ARBA" id="ARBA00034247"/>
    </source>
</evidence>
<accession>A0A1I6E5N4</accession>
<dbReference type="InterPro" id="IPR043128">
    <property type="entry name" value="Rev_trsase/Diguanyl_cyclase"/>
</dbReference>
<dbReference type="AlphaFoldDB" id="A0A1I6E5N4"/>
<dbReference type="RefSeq" id="WP_092080962.1">
    <property type="nucleotide sequence ID" value="NZ_FOYI01000007.1"/>
</dbReference>
<protein>
    <recommendedName>
        <fullName evidence="1">diguanylate cyclase</fullName>
        <ecNumber evidence="1">2.7.7.65</ecNumber>
    </recommendedName>
</protein>
<evidence type="ECO:0000313" key="6">
    <source>
        <dbReference type="EMBL" id="SFR12808.1"/>
    </source>
</evidence>
<keyword evidence="7" id="KW-1185">Reference proteome</keyword>
<gene>
    <name evidence="6" type="ORF">SAMN04515673_107124</name>
</gene>
<dbReference type="SUPFAM" id="SSF52172">
    <property type="entry name" value="CheY-like"/>
    <property type="match status" value="2"/>
</dbReference>
<feature type="domain" description="Response regulatory" evidence="4">
    <location>
        <begin position="153"/>
        <end position="271"/>
    </location>
</feature>
<dbReference type="GO" id="GO:0052621">
    <property type="term" value="F:diguanylate cyclase activity"/>
    <property type="evidence" value="ECO:0007669"/>
    <property type="project" value="UniProtKB-EC"/>
</dbReference>
<dbReference type="Pfam" id="PF00990">
    <property type="entry name" value="GGDEF"/>
    <property type="match status" value="1"/>
</dbReference>
<dbReference type="Gene3D" id="3.40.50.2300">
    <property type="match status" value="2"/>
</dbReference>
<feature type="domain" description="Response regulatory" evidence="4">
    <location>
        <begin position="4"/>
        <end position="120"/>
    </location>
</feature>
<dbReference type="GO" id="GO:0005886">
    <property type="term" value="C:plasma membrane"/>
    <property type="evidence" value="ECO:0007669"/>
    <property type="project" value="TreeGrafter"/>
</dbReference>
<keyword evidence="3" id="KW-0597">Phosphoprotein</keyword>
<dbReference type="PROSITE" id="PS50887">
    <property type="entry name" value="GGDEF"/>
    <property type="match status" value="1"/>
</dbReference>
<comment type="caution">
    <text evidence="3">Lacks conserved residue(s) required for the propagation of feature annotation.</text>
</comment>
<dbReference type="SMART" id="SM00267">
    <property type="entry name" value="GGDEF"/>
    <property type="match status" value="1"/>
</dbReference>
<dbReference type="STRING" id="871652.SAMN04515673_107124"/>
<dbReference type="Gene3D" id="3.30.70.270">
    <property type="match status" value="1"/>
</dbReference>